<evidence type="ECO:0000313" key="2">
    <source>
        <dbReference type="EMBL" id="PIU51784.1"/>
    </source>
</evidence>
<feature type="non-terminal residue" evidence="2">
    <location>
        <position position="1"/>
    </location>
</feature>
<sequence length="43" mass="4684">RVKTSIEISARLIKELKPLCQGVHIMPLGWGHHVPAILEAAGL</sequence>
<dbReference type="Proteomes" id="UP000229227">
    <property type="component" value="Unassembled WGS sequence"/>
</dbReference>
<evidence type="ECO:0000313" key="3">
    <source>
        <dbReference type="Proteomes" id="UP000229227"/>
    </source>
</evidence>
<reference evidence="3" key="1">
    <citation type="submission" date="2017-09" db="EMBL/GenBank/DDBJ databases">
        <title>Depth-based differentiation of microbial function through sediment-hosted aquifers and enrichment of novel symbionts in the deep terrestrial subsurface.</title>
        <authorList>
            <person name="Probst A.J."/>
            <person name="Ladd B."/>
            <person name="Jarett J.K."/>
            <person name="Geller-Mcgrath D.E."/>
            <person name="Sieber C.M.K."/>
            <person name="Emerson J.B."/>
            <person name="Anantharaman K."/>
            <person name="Thomas B.C."/>
            <person name="Malmstrom R."/>
            <person name="Stieglmeier M."/>
            <person name="Klingl A."/>
            <person name="Woyke T."/>
            <person name="Ryan C.M."/>
            <person name="Banfield J.F."/>
        </authorList>
    </citation>
    <scope>NUCLEOTIDE SEQUENCE [LARGE SCALE GENOMIC DNA]</scope>
</reference>
<comment type="caution">
    <text evidence="2">The sequence shown here is derived from an EMBL/GenBank/DDBJ whole genome shotgun (WGS) entry which is preliminary data.</text>
</comment>
<protein>
    <submittedName>
        <fullName evidence="2">5,10-methylenetetrahydrofolate reductase</fullName>
    </submittedName>
</protein>
<gene>
    <name evidence="2" type="ORF">COS91_02675</name>
</gene>
<proteinExistence type="predicted"/>
<evidence type="ECO:0000256" key="1">
    <source>
        <dbReference type="ARBA" id="ARBA00023002"/>
    </source>
</evidence>
<accession>A0A2M6ZHB7</accession>
<organism evidence="2 3">
    <name type="scientific">Candidatus Desantisbacteria bacterium CG07_land_8_20_14_0_80_39_15</name>
    <dbReference type="NCBI Taxonomy" id="1974549"/>
    <lineage>
        <taxon>Bacteria</taxon>
        <taxon>Candidatus Desantisiibacteriota</taxon>
    </lineage>
</organism>
<dbReference type="AlphaFoldDB" id="A0A2M6ZHB7"/>
<dbReference type="GO" id="GO:0016491">
    <property type="term" value="F:oxidoreductase activity"/>
    <property type="evidence" value="ECO:0007669"/>
    <property type="project" value="UniProtKB-KW"/>
</dbReference>
<dbReference type="InterPro" id="IPR029041">
    <property type="entry name" value="FAD-linked_oxidoreductase-like"/>
</dbReference>
<dbReference type="EMBL" id="PEWN01000043">
    <property type="protein sequence ID" value="PIU51784.1"/>
    <property type="molecule type" value="Genomic_DNA"/>
</dbReference>
<dbReference type="SUPFAM" id="SSF51730">
    <property type="entry name" value="FAD-linked oxidoreductase"/>
    <property type="match status" value="1"/>
</dbReference>
<keyword evidence="1" id="KW-0560">Oxidoreductase</keyword>
<name>A0A2M6ZHB7_9BACT</name>